<feature type="compositionally biased region" description="Basic and acidic residues" evidence="13">
    <location>
        <begin position="111"/>
        <end position="120"/>
    </location>
</feature>
<dbReference type="PANTHER" id="PTHR22884">
    <property type="entry name" value="SET DOMAIN PROTEINS"/>
    <property type="match status" value="1"/>
</dbReference>
<dbReference type="InterPro" id="IPR001734">
    <property type="entry name" value="Na/solute_symporter"/>
</dbReference>
<feature type="compositionally biased region" description="Low complexity" evidence="13">
    <location>
        <begin position="38"/>
        <end position="79"/>
    </location>
</feature>
<dbReference type="InterPro" id="IPR038377">
    <property type="entry name" value="Na/Glc_symporter_sf"/>
</dbReference>
<evidence type="ECO:0000256" key="8">
    <source>
        <dbReference type="ARBA" id="ARBA00022691"/>
    </source>
</evidence>
<feature type="domain" description="SET" evidence="15">
    <location>
        <begin position="453"/>
        <end position="569"/>
    </location>
</feature>
<gene>
    <name evidence="18" type="ORF">B7463_g1858</name>
</gene>
<evidence type="ECO:0000256" key="2">
    <source>
        <dbReference type="ARBA" id="ARBA00004141"/>
    </source>
</evidence>
<feature type="compositionally biased region" description="Polar residues" evidence="13">
    <location>
        <begin position="88"/>
        <end position="104"/>
    </location>
</feature>
<dbReference type="PROSITE" id="PS51215">
    <property type="entry name" value="AWS"/>
    <property type="match status" value="1"/>
</dbReference>
<dbReference type="GO" id="GO:0016020">
    <property type="term" value="C:membrane"/>
    <property type="evidence" value="ECO:0007669"/>
    <property type="project" value="UniProtKB-SubCell"/>
</dbReference>
<feature type="compositionally biased region" description="Low complexity" evidence="13">
    <location>
        <begin position="321"/>
        <end position="331"/>
    </location>
</feature>
<feature type="non-terminal residue" evidence="18">
    <location>
        <position position="1330"/>
    </location>
</feature>
<keyword evidence="6" id="KW-0489">Methyltransferase</keyword>
<dbReference type="Gene3D" id="2.170.270.10">
    <property type="entry name" value="SET domain"/>
    <property type="match status" value="1"/>
</dbReference>
<reference evidence="18 19" key="1">
    <citation type="submission" date="2018-05" db="EMBL/GenBank/DDBJ databases">
        <title>Draft genome sequence of Scytalidium lignicola DSM 105466, a ubiquitous saprotrophic fungus.</title>
        <authorList>
            <person name="Buettner E."/>
            <person name="Gebauer A.M."/>
            <person name="Hofrichter M."/>
            <person name="Liers C."/>
            <person name="Kellner H."/>
        </authorList>
    </citation>
    <scope>NUCLEOTIDE SEQUENCE [LARGE SCALE GENOMIC DNA]</scope>
    <source>
        <strain evidence="18 19">DSM 105466</strain>
    </source>
</reference>
<evidence type="ECO:0000256" key="1">
    <source>
        <dbReference type="ARBA" id="ARBA00004123"/>
    </source>
</evidence>
<evidence type="ECO:0008006" key="20">
    <source>
        <dbReference type="Google" id="ProtNLM"/>
    </source>
</evidence>
<feature type="transmembrane region" description="Helical" evidence="14">
    <location>
        <begin position="1208"/>
        <end position="1228"/>
    </location>
</feature>
<keyword evidence="9 14" id="KW-0812">Transmembrane</keyword>
<comment type="caution">
    <text evidence="18">The sequence shown here is derived from an EMBL/GenBank/DDBJ whole genome shotgun (WGS) entry which is preliminary data.</text>
</comment>
<evidence type="ECO:0000256" key="6">
    <source>
        <dbReference type="ARBA" id="ARBA00022603"/>
    </source>
</evidence>
<accession>A0A3E2HN62</accession>
<keyword evidence="19" id="KW-1185">Reference proteome</keyword>
<evidence type="ECO:0000256" key="7">
    <source>
        <dbReference type="ARBA" id="ARBA00022679"/>
    </source>
</evidence>
<dbReference type="InterPro" id="IPR003616">
    <property type="entry name" value="Post-SET_dom"/>
</dbReference>
<dbReference type="InterPro" id="IPR046341">
    <property type="entry name" value="SET_dom_sf"/>
</dbReference>
<dbReference type="STRING" id="5539.A0A3E2HN62"/>
<dbReference type="OrthoDB" id="6132759at2759"/>
<feature type="compositionally biased region" description="Basic and acidic residues" evidence="13">
    <location>
        <begin position="280"/>
        <end position="292"/>
    </location>
</feature>
<dbReference type="Gene3D" id="1.20.1730.10">
    <property type="entry name" value="Sodium/glucose cotransporter"/>
    <property type="match status" value="1"/>
</dbReference>
<feature type="region of interest" description="Disordered" evidence="13">
    <location>
        <begin position="164"/>
        <end position="189"/>
    </location>
</feature>
<dbReference type="GO" id="GO:0005634">
    <property type="term" value="C:nucleus"/>
    <property type="evidence" value="ECO:0007669"/>
    <property type="project" value="UniProtKB-SubCell"/>
</dbReference>
<dbReference type="Pfam" id="PF00856">
    <property type="entry name" value="SET"/>
    <property type="match status" value="1"/>
</dbReference>
<evidence type="ECO:0000256" key="14">
    <source>
        <dbReference type="SAM" id="Phobius"/>
    </source>
</evidence>
<evidence type="ECO:0000256" key="3">
    <source>
        <dbReference type="ARBA" id="ARBA00004286"/>
    </source>
</evidence>
<evidence type="ECO:0000256" key="11">
    <source>
        <dbReference type="ARBA" id="ARBA00023136"/>
    </source>
</evidence>
<evidence type="ECO:0000256" key="13">
    <source>
        <dbReference type="SAM" id="MobiDB-lite"/>
    </source>
</evidence>
<keyword evidence="8" id="KW-0949">S-adenosyl-L-methionine</keyword>
<comment type="subcellular location">
    <subcellularLocation>
        <location evidence="3">Chromosome</location>
    </subcellularLocation>
    <subcellularLocation>
        <location evidence="2">Membrane</location>
        <topology evidence="2">Multi-pass membrane protein</topology>
    </subcellularLocation>
    <subcellularLocation>
        <location evidence="1">Nucleus</location>
    </subcellularLocation>
</comment>
<dbReference type="FunFam" id="2.170.270.10:FF:000037">
    <property type="entry name" value="Histone-lysine N-methyltransferase"/>
    <property type="match status" value="1"/>
</dbReference>
<feature type="region of interest" description="Disordered" evidence="13">
    <location>
        <begin position="306"/>
        <end position="333"/>
    </location>
</feature>
<feature type="transmembrane region" description="Helical" evidence="14">
    <location>
        <begin position="1248"/>
        <end position="1271"/>
    </location>
</feature>
<dbReference type="InterPro" id="IPR006560">
    <property type="entry name" value="AWS_dom"/>
</dbReference>
<feature type="transmembrane region" description="Helical" evidence="14">
    <location>
        <begin position="877"/>
        <end position="895"/>
    </location>
</feature>
<sequence>MLPTLFNKMGNVFTDHTAKRASSTESDSVLSTITVDVPSSHAPSSLSTSSTPPTSIGDSSSVFSTSLTPDNTSSSSKSSFAERRTRRSSANTYNYKELSGATSRASKKQKRNDEHSDVEARRRTIAGGELAMIAASNNLALQNTQNDTSSLVPDGKELPIPARAVSASPRPKRQSALRHSPRKAANKEELAMRKSSRLLGAQVESLTKQFTALGKRGRKSVDGLAKASRELKRLADTKEYAHIDTQPVVHEVWSCGKLIIPENANKKRKIEEESSSTKSKPVEEQSPAEKKVVTGFRQKTWLSKGLYAGQDPTNSDKGESSNKTTSSSKTNGLLPLPMWTGQRLLEVGRDFKLPFDVCSPLPPGQPKPDEWRKTTRNRFVGDAAAAWKKSNLFDSFSSKCICRPETGCDDNCQNKIMLYECDDTNCAVGRDLCSNRSFAELQERRKGGGKYRIGVEVIKTADRGYGVRTNRCFRAHQIIVEYTGEIITEEECDRRMNEDYKDNECYYLMLFDQNMIIDATTGSIARFVNHSCNPNCRMVKWIVAGKPRMALFVGDRDIMTGEELTYDYNFDPFSAKNVQECRCGSANCRGILGPRPKDQRSTKDTLKDGVKSAQRVYVNSRKSSKKAVLKASKELEEVNSLAEKAQPQRIHTFEKGELTSAKKLGAKRTATTEKTTESNNTVEKRRIVTVKKTSKKTSVLKTYGKSRQTKLGIKDSALAIMHLEGSITTQVTPDFRKRADTVTKLSRMPAHDGDAESACIQLSLLKWGLAFNPQRAIVASVFGCGVAWRLRNQAKQFHLRSTSSRLVSLPLAAVESKAATRPKISHKQWQDDPSERMSRCEEKNLLANPSSPSFIALGSGILFSYPELATITGVQGVVIYAITSAAPLMIFAYLGPIIRSKCPEGFVLTEWTRQRYGVTTALFLSFLTLVTMFLYMVAELSALQQIMNALTGMNGLPMVIIECVVTTIYTSLGGFKISFITDIIQGAMVLALILIATITVGVETKIDKSLIDSSGLTKSSLLGWQLLYILPVAVLTNDFFLSNFWIRTFASKTDKDLWIGVSIAAVATLIILTLVGATGLIATWSGAFDPNNPDQDGSVSFFYLLDQLPAWTVGIVLVMVVSLSTSAFDSFQSAMVSTASNDLFRNRLNIWWIRGAVVLIIFPVIVLALKAPSVLQIYLISDLVSASTIPVLILGLSDRFYWWHGFEVVVGGLGGILTVFIFGTIYYGDALEGAQLMLLEQGLYGNDWSAFGAFVSAPVGGLLWGFGALAIRLTYRFIEAKVKGHRFDALDRPAYLTQRVEGAPEYATSEEIRNDQDAGLVIVDHKGQFF</sequence>
<evidence type="ECO:0000256" key="12">
    <source>
        <dbReference type="ARBA" id="ARBA00023242"/>
    </source>
</evidence>
<comment type="similarity">
    <text evidence="4">Belongs to the sodium:solute symporter (SSF) (TC 2.A.21) family.</text>
</comment>
<evidence type="ECO:0000259" key="15">
    <source>
        <dbReference type="PROSITE" id="PS50280"/>
    </source>
</evidence>
<feature type="region of interest" description="Disordered" evidence="13">
    <location>
        <begin position="268"/>
        <end position="294"/>
    </location>
</feature>
<evidence type="ECO:0000256" key="5">
    <source>
        <dbReference type="ARBA" id="ARBA00022454"/>
    </source>
</evidence>
<dbReference type="EMBL" id="NCSJ02000020">
    <property type="protein sequence ID" value="RFU34491.1"/>
    <property type="molecule type" value="Genomic_DNA"/>
</dbReference>
<dbReference type="PROSITE" id="PS50280">
    <property type="entry name" value="SET"/>
    <property type="match status" value="1"/>
</dbReference>
<feature type="transmembrane region" description="Helical" evidence="14">
    <location>
        <begin position="950"/>
        <end position="972"/>
    </location>
</feature>
<keyword evidence="10 14" id="KW-1133">Transmembrane helix</keyword>
<dbReference type="GO" id="GO:0022857">
    <property type="term" value="F:transmembrane transporter activity"/>
    <property type="evidence" value="ECO:0007669"/>
    <property type="project" value="InterPro"/>
</dbReference>
<feature type="transmembrane region" description="Helical" evidence="14">
    <location>
        <begin position="1175"/>
        <end position="1196"/>
    </location>
</feature>
<feature type="domain" description="AWS" evidence="17">
    <location>
        <begin position="395"/>
        <end position="442"/>
    </location>
</feature>
<evidence type="ECO:0000313" key="19">
    <source>
        <dbReference type="Proteomes" id="UP000258309"/>
    </source>
</evidence>
<feature type="compositionally biased region" description="Basic residues" evidence="13">
    <location>
        <begin position="170"/>
        <end position="184"/>
    </location>
</feature>
<proteinExistence type="inferred from homology"/>
<dbReference type="PROSITE" id="PS50283">
    <property type="entry name" value="NA_SOLUT_SYMP_3"/>
    <property type="match status" value="1"/>
</dbReference>
<dbReference type="Pfam" id="PF17907">
    <property type="entry name" value="AWS"/>
    <property type="match status" value="1"/>
</dbReference>
<feature type="transmembrane region" description="Helical" evidence="14">
    <location>
        <begin position="979"/>
        <end position="1002"/>
    </location>
</feature>
<keyword evidence="11 14" id="KW-0472">Membrane</keyword>
<keyword evidence="5" id="KW-0158">Chromosome</keyword>
<dbReference type="SUPFAM" id="SSF82199">
    <property type="entry name" value="SET domain"/>
    <property type="match status" value="1"/>
</dbReference>
<dbReference type="PROSITE" id="PS50868">
    <property type="entry name" value="POST_SET"/>
    <property type="match status" value="1"/>
</dbReference>
<feature type="transmembrane region" description="Helical" evidence="14">
    <location>
        <begin position="1057"/>
        <end position="1088"/>
    </location>
</feature>
<dbReference type="GO" id="GO:0032259">
    <property type="term" value="P:methylation"/>
    <property type="evidence" value="ECO:0007669"/>
    <property type="project" value="UniProtKB-KW"/>
</dbReference>
<evidence type="ECO:0000259" key="17">
    <source>
        <dbReference type="PROSITE" id="PS51215"/>
    </source>
</evidence>
<feature type="transmembrane region" description="Helical" evidence="14">
    <location>
        <begin position="1108"/>
        <end position="1128"/>
    </location>
</feature>
<dbReference type="SMART" id="SM00508">
    <property type="entry name" value="PostSET"/>
    <property type="match status" value="1"/>
</dbReference>
<dbReference type="GO" id="GO:0005694">
    <property type="term" value="C:chromosome"/>
    <property type="evidence" value="ECO:0007669"/>
    <property type="project" value="UniProtKB-SubCell"/>
</dbReference>
<keyword evidence="12" id="KW-0539">Nucleus</keyword>
<feature type="region of interest" description="Disordered" evidence="13">
    <location>
        <begin position="37"/>
        <end position="120"/>
    </location>
</feature>
<evidence type="ECO:0000259" key="16">
    <source>
        <dbReference type="PROSITE" id="PS50868"/>
    </source>
</evidence>
<feature type="transmembrane region" description="Helical" evidence="14">
    <location>
        <begin position="1022"/>
        <end position="1045"/>
    </location>
</feature>
<dbReference type="SMART" id="SM00317">
    <property type="entry name" value="SET"/>
    <property type="match status" value="1"/>
</dbReference>
<dbReference type="Proteomes" id="UP000258309">
    <property type="component" value="Unassembled WGS sequence"/>
</dbReference>
<feature type="non-terminal residue" evidence="18">
    <location>
        <position position="1"/>
    </location>
</feature>
<evidence type="ECO:0000256" key="9">
    <source>
        <dbReference type="ARBA" id="ARBA00022692"/>
    </source>
</evidence>
<feature type="transmembrane region" description="Helical" evidence="14">
    <location>
        <begin position="1149"/>
        <end position="1169"/>
    </location>
</feature>
<feature type="domain" description="Post-SET" evidence="16">
    <location>
        <begin position="577"/>
        <end position="593"/>
    </location>
</feature>
<keyword evidence="7" id="KW-0808">Transferase</keyword>
<organism evidence="18 19">
    <name type="scientific">Scytalidium lignicola</name>
    <name type="common">Hyphomycete</name>
    <dbReference type="NCBI Taxonomy" id="5539"/>
    <lineage>
        <taxon>Eukaryota</taxon>
        <taxon>Fungi</taxon>
        <taxon>Dikarya</taxon>
        <taxon>Ascomycota</taxon>
        <taxon>Pezizomycotina</taxon>
        <taxon>Leotiomycetes</taxon>
        <taxon>Leotiomycetes incertae sedis</taxon>
        <taxon>Scytalidium</taxon>
    </lineage>
</organism>
<feature type="transmembrane region" description="Helical" evidence="14">
    <location>
        <begin position="916"/>
        <end position="938"/>
    </location>
</feature>
<dbReference type="InterPro" id="IPR001214">
    <property type="entry name" value="SET_dom"/>
</dbReference>
<evidence type="ECO:0000256" key="10">
    <source>
        <dbReference type="ARBA" id="ARBA00022989"/>
    </source>
</evidence>
<evidence type="ECO:0000256" key="4">
    <source>
        <dbReference type="ARBA" id="ARBA00006434"/>
    </source>
</evidence>
<evidence type="ECO:0000313" key="18">
    <source>
        <dbReference type="EMBL" id="RFU34491.1"/>
    </source>
</evidence>
<name>A0A3E2HN62_SCYLI</name>
<dbReference type="GO" id="GO:0042054">
    <property type="term" value="F:histone methyltransferase activity"/>
    <property type="evidence" value="ECO:0007669"/>
    <property type="project" value="InterPro"/>
</dbReference>
<dbReference type="InterPro" id="IPR050777">
    <property type="entry name" value="SET2_Histone-Lys_MeTrsfase"/>
</dbReference>
<protein>
    <recommendedName>
        <fullName evidence="20">Histone-lysine N-methyltransferase</fullName>
    </recommendedName>
</protein>